<dbReference type="PANTHER" id="PTHR45663:SF11">
    <property type="entry name" value="GEO12009P1"/>
    <property type="match status" value="1"/>
</dbReference>
<dbReference type="SUPFAM" id="SSF52833">
    <property type="entry name" value="Thioredoxin-like"/>
    <property type="match status" value="1"/>
</dbReference>
<dbReference type="Pfam" id="PF00085">
    <property type="entry name" value="Thioredoxin"/>
    <property type="match status" value="1"/>
</dbReference>
<dbReference type="Gene3D" id="3.40.30.10">
    <property type="entry name" value="Glutaredoxin"/>
    <property type="match status" value="1"/>
</dbReference>
<dbReference type="AlphaFoldDB" id="A0ABD6D9Y4"/>
<dbReference type="PANTHER" id="PTHR45663">
    <property type="entry name" value="GEO12009P1"/>
    <property type="match status" value="1"/>
</dbReference>
<dbReference type="RefSeq" id="WP_256396349.1">
    <property type="nucleotide sequence ID" value="NZ_JANHDJ010000004.1"/>
</dbReference>
<accession>A0ABD6D9Y4</accession>
<dbReference type="InterPro" id="IPR013766">
    <property type="entry name" value="Thioredoxin_domain"/>
</dbReference>
<proteinExistence type="predicted"/>
<dbReference type="Proteomes" id="UP001597052">
    <property type="component" value="Unassembled WGS sequence"/>
</dbReference>
<keyword evidence="3" id="KW-1185">Reference proteome</keyword>
<dbReference type="InterPro" id="IPR036249">
    <property type="entry name" value="Thioredoxin-like_sf"/>
</dbReference>
<evidence type="ECO:0000313" key="3">
    <source>
        <dbReference type="Proteomes" id="UP001597052"/>
    </source>
</evidence>
<evidence type="ECO:0000259" key="1">
    <source>
        <dbReference type="PROSITE" id="PS51352"/>
    </source>
</evidence>
<protein>
    <submittedName>
        <fullName evidence="2">Thioredoxin family protein</fullName>
    </submittedName>
</protein>
<feature type="domain" description="Thioredoxin" evidence="1">
    <location>
        <begin position="1"/>
        <end position="119"/>
    </location>
</feature>
<comment type="caution">
    <text evidence="2">The sequence shown here is derived from an EMBL/GenBank/DDBJ whole genome shotgun (WGS) entry which is preliminary data.</text>
</comment>
<dbReference type="EMBL" id="JBHUDM010000004">
    <property type="protein sequence ID" value="MFD1643125.1"/>
    <property type="molecule type" value="Genomic_DNA"/>
</dbReference>
<dbReference type="PROSITE" id="PS51352">
    <property type="entry name" value="THIOREDOXIN_2"/>
    <property type="match status" value="1"/>
</dbReference>
<gene>
    <name evidence="2" type="ORF">ACFSBW_14710</name>
</gene>
<evidence type="ECO:0000313" key="2">
    <source>
        <dbReference type="EMBL" id="MFD1643125.1"/>
    </source>
</evidence>
<dbReference type="CDD" id="cd02947">
    <property type="entry name" value="TRX_family"/>
    <property type="match status" value="1"/>
</dbReference>
<sequence>MESPNDEHAAGSPPNKPVRLADRDELLALLENHSPVLVDFYTKGCTLCQSIEPVLGNVARTGITVGMINPRVDLDLVDEYAIRSVPTLIVFEGGEEVGRLAEGFQGTDAVVEFINSHVTDDAVDPSVEP</sequence>
<name>A0ABD6D9Y4_9EURY</name>
<organism evidence="2 3">
    <name type="scientific">Halohasta litorea</name>
    <dbReference type="NCBI Taxonomy" id="869891"/>
    <lineage>
        <taxon>Archaea</taxon>
        <taxon>Methanobacteriati</taxon>
        <taxon>Methanobacteriota</taxon>
        <taxon>Stenosarchaea group</taxon>
        <taxon>Halobacteria</taxon>
        <taxon>Halobacteriales</taxon>
        <taxon>Haloferacaceae</taxon>
        <taxon>Halohasta</taxon>
    </lineage>
</organism>
<reference evidence="2 3" key="1">
    <citation type="journal article" date="2019" name="Int. J. Syst. Evol. Microbiol.">
        <title>The Global Catalogue of Microorganisms (GCM) 10K type strain sequencing project: providing services to taxonomists for standard genome sequencing and annotation.</title>
        <authorList>
            <consortium name="The Broad Institute Genomics Platform"/>
            <consortium name="The Broad Institute Genome Sequencing Center for Infectious Disease"/>
            <person name="Wu L."/>
            <person name="Ma J."/>
        </authorList>
    </citation>
    <scope>NUCLEOTIDE SEQUENCE [LARGE SCALE GENOMIC DNA]</scope>
    <source>
        <strain evidence="2 3">CGMCC 1.10593</strain>
    </source>
</reference>